<evidence type="ECO:0000313" key="8">
    <source>
        <dbReference type="EMBL" id="SHE43642.1"/>
    </source>
</evidence>
<dbReference type="Gene3D" id="3.20.20.80">
    <property type="entry name" value="Glycosidases"/>
    <property type="match status" value="1"/>
</dbReference>
<dbReference type="SMART" id="SM00636">
    <property type="entry name" value="Glyco_18"/>
    <property type="match status" value="1"/>
</dbReference>
<reference evidence="8 9" key="1">
    <citation type="submission" date="2016-11" db="EMBL/GenBank/DDBJ databases">
        <authorList>
            <person name="Jaros S."/>
            <person name="Januszkiewicz K."/>
            <person name="Wedrychowicz H."/>
        </authorList>
    </citation>
    <scope>NUCLEOTIDE SEQUENCE [LARGE SCALE GENOMIC DNA]</scope>
    <source>
        <strain evidence="8 9">DSM 26883</strain>
    </source>
</reference>
<dbReference type="InterPro" id="IPR011583">
    <property type="entry name" value="Chitinase_II/V-like_cat"/>
</dbReference>
<organism evidence="8 9">
    <name type="scientific">Bacteroides faecichinchillae</name>
    <dbReference type="NCBI Taxonomy" id="871325"/>
    <lineage>
        <taxon>Bacteria</taxon>
        <taxon>Pseudomonadati</taxon>
        <taxon>Bacteroidota</taxon>
        <taxon>Bacteroidia</taxon>
        <taxon>Bacteroidales</taxon>
        <taxon>Bacteroidaceae</taxon>
        <taxon>Bacteroides</taxon>
    </lineage>
</organism>
<dbReference type="GO" id="GO:0008061">
    <property type="term" value="F:chitin binding"/>
    <property type="evidence" value="ECO:0007669"/>
    <property type="project" value="InterPro"/>
</dbReference>
<dbReference type="PROSITE" id="PS51257">
    <property type="entry name" value="PROKAR_LIPOPROTEIN"/>
    <property type="match status" value="1"/>
</dbReference>
<dbReference type="Gene3D" id="3.40.5.30">
    <property type="entry name" value="(Trans)glycosidases - domain 2"/>
    <property type="match status" value="1"/>
</dbReference>
<dbReference type="EC" id="3.2.1.14" evidence="2"/>
<accession>A0A1M4TGL5</accession>
<dbReference type="OrthoDB" id="9775889at2"/>
<dbReference type="InterPro" id="IPR050314">
    <property type="entry name" value="Glycosyl_Hydrlase_18"/>
</dbReference>
<evidence type="ECO:0000256" key="6">
    <source>
        <dbReference type="RuleBase" id="RU004453"/>
    </source>
</evidence>
<dbReference type="PROSITE" id="PS51910">
    <property type="entry name" value="GH18_2"/>
    <property type="match status" value="1"/>
</dbReference>
<comment type="catalytic activity">
    <reaction evidence="1">
        <text>Random endo-hydrolysis of N-acetyl-beta-D-glucosaminide (1-&gt;4)-beta-linkages in chitin and chitodextrins.</text>
        <dbReference type="EC" id="3.2.1.14"/>
    </reaction>
</comment>
<evidence type="ECO:0000259" key="7">
    <source>
        <dbReference type="PROSITE" id="PS51910"/>
    </source>
</evidence>
<dbReference type="Proteomes" id="UP000184436">
    <property type="component" value="Unassembled WGS sequence"/>
</dbReference>
<evidence type="ECO:0000256" key="4">
    <source>
        <dbReference type="ARBA" id="ARBA00023295"/>
    </source>
</evidence>
<dbReference type="RefSeq" id="WP_025073724.1">
    <property type="nucleotide sequence ID" value="NZ_FQVD01000002.1"/>
</dbReference>
<dbReference type="PANTHER" id="PTHR11177:SF317">
    <property type="entry name" value="CHITINASE 12-RELATED"/>
    <property type="match status" value="1"/>
</dbReference>
<dbReference type="STRING" id="871325.SAMN05444349_102116"/>
<gene>
    <name evidence="8" type="ORF">SAMN05444349_102116</name>
</gene>
<evidence type="ECO:0000256" key="2">
    <source>
        <dbReference type="ARBA" id="ARBA00012729"/>
    </source>
</evidence>
<name>A0A1M4TGL5_9BACE</name>
<dbReference type="Pfam" id="PF00704">
    <property type="entry name" value="Glyco_hydro_18"/>
    <property type="match status" value="1"/>
</dbReference>
<dbReference type="PROSITE" id="PS01095">
    <property type="entry name" value="GH18_1"/>
    <property type="match status" value="1"/>
</dbReference>
<dbReference type="SUPFAM" id="SSF51445">
    <property type="entry name" value="(Trans)glycosidases"/>
    <property type="match status" value="1"/>
</dbReference>
<dbReference type="InterPro" id="IPR001223">
    <property type="entry name" value="Glyco_hydro18_cat"/>
</dbReference>
<dbReference type="InterPro" id="IPR017853">
    <property type="entry name" value="GH"/>
</dbReference>
<keyword evidence="9" id="KW-1185">Reference proteome</keyword>
<sequence>MTRLLQTLSIVIYILIMSCTSTTSGSNILPIPEIPETQPEKIQQVVIGYLPLDDWEFKAQFSSIEWKYLTHINMSFARVKADGTLNIESIRDRIQEVRETARKHNVKVLISLAKNGKGEFTAAINDPKARKELVKQIIAFTKEYELDGFDIDYEEYDKWDVYFPSLLVFAKSLYDAKDKEMLMTCAVNSRWLKFGTEWQQYFDYINLMSYDRRAFTETPIQHASYDDFVKDLEYWNTVCMAPKDKIVGGLPFYGYSWDESLKDIVDDVRGIRYHTILEHLGTKAAELDVIDKTYYNGRPTIRKKCKFVKENGYAGVMIWQLFQDAHNNNQDLKLIKAVSETIILSH</sequence>
<dbReference type="AlphaFoldDB" id="A0A1M4TGL5"/>
<protein>
    <recommendedName>
        <fullName evidence="2">chitinase</fullName>
        <ecNumber evidence="2">3.2.1.14</ecNumber>
    </recommendedName>
</protein>
<feature type="domain" description="GH18" evidence="7">
    <location>
        <begin position="44"/>
        <end position="345"/>
    </location>
</feature>
<dbReference type="EMBL" id="FQVD01000002">
    <property type="protein sequence ID" value="SHE43642.1"/>
    <property type="molecule type" value="Genomic_DNA"/>
</dbReference>
<proteinExistence type="inferred from homology"/>
<evidence type="ECO:0000256" key="3">
    <source>
        <dbReference type="ARBA" id="ARBA00022801"/>
    </source>
</evidence>
<evidence type="ECO:0000256" key="1">
    <source>
        <dbReference type="ARBA" id="ARBA00000822"/>
    </source>
</evidence>
<comment type="similarity">
    <text evidence="6">Belongs to the glycosyl hydrolase 18 family.</text>
</comment>
<dbReference type="InterPro" id="IPR001579">
    <property type="entry name" value="Glyco_hydro_18_chit_AS"/>
</dbReference>
<evidence type="ECO:0000256" key="5">
    <source>
        <dbReference type="RuleBase" id="RU000489"/>
    </source>
</evidence>
<dbReference type="GO" id="GO:0008843">
    <property type="term" value="F:endochitinase activity"/>
    <property type="evidence" value="ECO:0007669"/>
    <property type="project" value="UniProtKB-EC"/>
</dbReference>
<keyword evidence="3 5" id="KW-0378">Hydrolase</keyword>
<evidence type="ECO:0000313" key="9">
    <source>
        <dbReference type="Proteomes" id="UP000184436"/>
    </source>
</evidence>
<dbReference type="GO" id="GO:0005975">
    <property type="term" value="P:carbohydrate metabolic process"/>
    <property type="evidence" value="ECO:0007669"/>
    <property type="project" value="InterPro"/>
</dbReference>
<dbReference type="PANTHER" id="PTHR11177">
    <property type="entry name" value="CHITINASE"/>
    <property type="match status" value="1"/>
</dbReference>
<keyword evidence="4 5" id="KW-0326">Glycosidase</keyword>